<evidence type="ECO:0008006" key="3">
    <source>
        <dbReference type="Google" id="ProtNLM"/>
    </source>
</evidence>
<dbReference type="REBASE" id="292074">
    <property type="entry name" value="Lho11822ORF12505P"/>
</dbReference>
<keyword evidence="1" id="KW-0614">Plasmid</keyword>
<accession>A0A3S6QTC6</accession>
<proteinExistence type="predicted"/>
<gene>
    <name evidence="1" type="ORF">BSQ49_12155</name>
</gene>
<geneLocation type="plasmid" evidence="2">
    <name>pl11822-2</name>
</geneLocation>
<dbReference type="KEGG" id="lhw:BSQ49_12155"/>
<dbReference type="AlphaFoldDB" id="A0A3S6QTC6"/>
<evidence type="ECO:0000313" key="1">
    <source>
        <dbReference type="EMBL" id="AUJ30999.1"/>
    </source>
</evidence>
<dbReference type="SUPFAM" id="SSF47473">
    <property type="entry name" value="EF-hand"/>
    <property type="match status" value="1"/>
</dbReference>
<dbReference type="Proteomes" id="UP000314960">
    <property type="component" value="Plasmid pL11822-2"/>
</dbReference>
<reference evidence="1 2" key="1">
    <citation type="submission" date="2016-11" db="EMBL/GenBank/DDBJ databases">
        <title>Interaction between Lactobacillus species and yeast in water kefir.</title>
        <authorList>
            <person name="Behr J."/>
            <person name="Xu D."/>
            <person name="Vogel R.F."/>
        </authorList>
    </citation>
    <scope>NUCLEOTIDE SEQUENCE [LARGE SCALE GENOMIC DNA]</scope>
    <source>
        <strain evidence="1 2">TMW 1.1822</strain>
        <plasmid evidence="2">pl11822-2</plasmid>
    </source>
</reference>
<dbReference type="InterPro" id="IPR018573">
    <property type="entry name" value="Restrct_endonuc_II_AlwI"/>
</dbReference>
<organism evidence="1 2">
    <name type="scientific">Liquorilactobacillus hordei</name>
    <dbReference type="NCBI Taxonomy" id="468911"/>
    <lineage>
        <taxon>Bacteria</taxon>
        <taxon>Bacillati</taxon>
        <taxon>Bacillota</taxon>
        <taxon>Bacilli</taxon>
        <taxon>Lactobacillales</taxon>
        <taxon>Lactobacillaceae</taxon>
        <taxon>Liquorilactobacillus</taxon>
    </lineage>
</organism>
<name>A0A3S6QTC6_9LACO</name>
<protein>
    <recommendedName>
        <fullName evidence="3">AlwI family type II restriction endonuclease</fullName>
    </recommendedName>
</protein>
<sequence>MKLKGDTSVLNYGDTSFRRKKYLSEYRILLKLLSQHMENNQVWVKNSRLQSDYYTSVIDNTDLFNRNESTQAKMAKRGRTLTNSLVKTGLINEKREISPVGKAWLSMKLKPRDPLEKILNLSEDNLVFLRQWSKVRLYNKEGNHYFIPFMFMLNLLSHYRRIPKKDFLVFIHSIPPTLNDQQLNDLIQKYSDVANGKMNFNEFIDRYLDNQNLANVVDDVQKLLSSDNIDQDEFNKYFVNGKSTDSAGPIYLSFVKALINFRSKPTVARMKELEKQGELDKIKKAFGFGKNPFKFSKKREYTLDEFIDDNSDNNLINTSLGNIFVVFRNSKRDDLVHEYGDMTYRLTNLAGVISYSNNIVSLPLRPVFEKIFTSYDISMSGSENYKDFDLNFGSALYQQSTFLESLRLSDNQIDSVLKLVARTMGLDNYQEIAKEVEKQNNLRFEKLVRNKFPKTTVLELLQQFVSRKDDLIAKTVTDNAPIPDIFEYVLGLAWYYISNKKVNIRSAYNLSLDADFLPLSHAAGYQGDLEFHYENRTLLLEATLMDHNTQKRGELEPVIRHTVNLTIENGLQPTQTIFVASELDDNVMNIFRATQFIELNHSAKKGSTSGINIFALSISELIKLMKANINDRKILNTINNAMDSHPTQVKNNWRTPILESMTSL</sequence>
<dbReference type="Gene3D" id="3.40.91.50">
    <property type="match status" value="1"/>
</dbReference>
<evidence type="ECO:0000313" key="2">
    <source>
        <dbReference type="Proteomes" id="UP000314960"/>
    </source>
</evidence>
<dbReference type="InterPro" id="IPR011992">
    <property type="entry name" value="EF-hand-dom_pair"/>
</dbReference>
<dbReference type="EMBL" id="CP018178">
    <property type="protein sequence ID" value="AUJ30999.1"/>
    <property type="molecule type" value="Genomic_DNA"/>
</dbReference>
<dbReference type="Pfam" id="PF09491">
    <property type="entry name" value="RE_AlwI"/>
    <property type="match status" value="1"/>
</dbReference>
<dbReference type="RefSeq" id="WP_141055944.1">
    <property type="nucleotide sequence ID" value="NZ_CP018178.1"/>
</dbReference>